<dbReference type="EMBL" id="JAUJEB010000012">
    <property type="protein sequence ID" value="MDN5217030.1"/>
    <property type="molecule type" value="Genomic_DNA"/>
</dbReference>
<accession>A0ABT8LGU9</accession>
<organism evidence="1 2">
    <name type="scientific">Agaribacillus aureus</name>
    <dbReference type="NCBI Taxonomy" id="3051825"/>
    <lineage>
        <taxon>Bacteria</taxon>
        <taxon>Pseudomonadati</taxon>
        <taxon>Bacteroidota</taxon>
        <taxon>Cytophagia</taxon>
        <taxon>Cytophagales</taxon>
        <taxon>Splendidivirgaceae</taxon>
        <taxon>Agaribacillus</taxon>
    </lineage>
</organism>
<reference evidence="1" key="1">
    <citation type="submission" date="2023-06" db="EMBL/GenBank/DDBJ databases">
        <title>Genomic of Agaribacillus aureum.</title>
        <authorList>
            <person name="Wang G."/>
        </authorList>
    </citation>
    <scope>NUCLEOTIDE SEQUENCE</scope>
    <source>
        <strain evidence="1">BMA12</strain>
    </source>
</reference>
<evidence type="ECO:0000313" key="2">
    <source>
        <dbReference type="Proteomes" id="UP001172083"/>
    </source>
</evidence>
<comment type="caution">
    <text evidence="1">The sequence shown here is derived from an EMBL/GenBank/DDBJ whole genome shotgun (WGS) entry which is preliminary data.</text>
</comment>
<evidence type="ECO:0000313" key="1">
    <source>
        <dbReference type="EMBL" id="MDN5217030.1"/>
    </source>
</evidence>
<keyword evidence="2" id="KW-1185">Reference proteome</keyword>
<proteinExistence type="predicted"/>
<gene>
    <name evidence="1" type="ORF">QQ020_33475</name>
</gene>
<protein>
    <submittedName>
        <fullName evidence="1">Uncharacterized protein</fullName>
    </submittedName>
</protein>
<sequence length="126" mass="13949">MIKKVSYIFLFSATGLLLTHSLVPHSHHAGDGQTNIQKYCSHQENNLLGLLASAFHLDLGNDHLENLKPASSQVASMAAMLVLSIVAFDLKLFTERKPNYYCYPQTSSLSNPFLLSLHSRRGPPVI</sequence>
<name>A0ABT8LGU9_9BACT</name>
<dbReference type="RefSeq" id="WP_346762366.1">
    <property type="nucleotide sequence ID" value="NZ_JAUJEB010000012.1"/>
</dbReference>
<dbReference type="Proteomes" id="UP001172083">
    <property type="component" value="Unassembled WGS sequence"/>
</dbReference>